<protein>
    <recommendedName>
        <fullName evidence="3">RNase H type-1 domain-containing protein</fullName>
    </recommendedName>
</protein>
<reference evidence="1 2" key="1">
    <citation type="journal article" date="2018" name="Science">
        <title>The opium poppy genome and morphinan production.</title>
        <authorList>
            <person name="Guo L."/>
            <person name="Winzer T."/>
            <person name="Yang X."/>
            <person name="Li Y."/>
            <person name="Ning Z."/>
            <person name="He Z."/>
            <person name="Teodor R."/>
            <person name="Lu Y."/>
            <person name="Bowser T.A."/>
            <person name="Graham I.A."/>
            <person name="Ye K."/>
        </authorList>
    </citation>
    <scope>NUCLEOTIDE SEQUENCE [LARGE SCALE GENOMIC DNA]</scope>
    <source>
        <strain evidence="2">cv. HN1</strain>
        <tissue evidence="1">Leaves</tissue>
    </source>
</reference>
<sequence length="109" mass="11948">MLDCNEFYAIAANMRCKSYYYMLIHKVISWIKPEPEEVAVNTDGSLCDEGARFGAIIRIELGTTQGVVTGSSAPVSITLHERQGIKMASNLGTKEASLETLSDPTLKHL</sequence>
<dbReference type="Proteomes" id="UP000316621">
    <property type="component" value="Chromosome 8"/>
</dbReference>
<evidence type="ECO:0008006" key="3">
    <source>
        <dbReference type="Google" id="ProtNLM"/>
    </source>
</evidence>
<dbReference type="Gramene" id="RZC74382">
    <property type="protein sequence ID" value="RZC74382"/>
    <property type="gene ID" value="C5167_049862"/>
</dbReference>
<dbReference type="AlphaFoldDB" id="A0A4Y7KPR6"/>
<gene>
    <name evidence="1" type="ORF">C5167_049862</name>
</gene>
<organism evidence="1 2">
    <name type="scientific">Papaver somniferum</name>
    <name type="common">Opium poppy</name>
    <dbReference type="NCBI Taxonomy" id="3469"/>
    <lineage>
        <taxon>Eukaryota</taxon>
        <taxon>Viridiplantae</taxon>
        <taxon>Streptophyta</taxon>
        <taxon>Embryophyta</taxon>
        <taxon>Tracheophyta</taxon>
        <taxon>Spermatophyta</taxon>
        <taxon>Magnoliopsida</taxon>
        <taxon>Ranunculales</taxon>
        <taxon>Papaveraceae</taxon>
        <taxon>Papaveroideae</taxon>
        <taxon>Papaver</taxon>
    </lineage>
</organism>
<dbReference type="EMBL" id="CM010722">
    <property type="protein sequence ID" value="RZC74382.1"/>
    <property type="molecule type" value="Genomic_DNA"/>
</dbReference>
<name>A0A4Y7KPR6_PAPSO</name>
<dbReference type="STRING" id="3469.A0A4Y7KPR6"/>
<evidence type="ECO:0000313" key="1">
    <source>
        <dbReference type="EMBL" id="RZC74382.1"/>
    </source>
</evidence>
<proteinExistence type="predicted"/>
<keyword evidence="2" id="KW-1185">Reference proteome</keyword>
<accession>A0A4Y7KPR6</accession>
<evidence type="ECO:0000313" key="2">
    <source>
        <dbReference type="Proteomes" id="UP000316621"/>
    </source>
</evidence>